<name>A0A2N7U9I3_9GAMM</name>
<gene>
    <name evidence="1" type="ORF">C1H69_03635</name>
</gene>
<dbReference type="Proteomes" id="UP000235803">
    <property type="component" value="Unassembled WGS sequence"/>
</dbReference>
<dbReference type="InterPro" id="IPR029044">
    <property type="entry name" value="Nucleotide-diphossugar_trans"/>
</dbReference>
<proteinExistence type="predicted"/>
<evidence type="ECO:0000313" key="2">
    <source>
        <dbReference type="Proteomes" id="UP000235803"/>
    </source>
</evidence>
<evidence type="ECO:0008006" key="3">
    <source>
        <dbReference type="Google" id="ProtNLM"/>
    </source>
</evidence>
<evidence type="ECO:0000313" key="1">
    <source>
        <dbReference type="EMBL" id="PMR77111.1"/>
    </source>
</evidence>
<sequence length="177" mass="19486">MLISVLLDARSSGAQLPRQLSSLHKASQSWKGYELLIVDDTLDGRLPALASRYGVRLLPCAPAPLGNRMNTAVGASQGDLLLFPGLVARRSYHWLDDMISDVKHGAWDVAILPARRQSVLFRLWGLLLRVSPTDTFCVTRDWFERIGGFDPGLEAEAVPELLERLHACQARVLVGSA</sequence>
<dbReference type="OrthoDB" id="9069044at2"/>
<dbReference type="AlphaFoldDB" id="A0A2N7U9I3"/>
<keyword evidence="2" id="KW-1185">Reference proteome</keyword>
<accession>A0A2N7U9I3</accession>
<dbReference type="EMBL" id="PNRF01000009">
    <property type="protein sequence ID" value="PMR77111.1"/>
    <property type="molecule type" value="Genomic_DNA"/>
</dbReference>
<dbReference type="RefSeq" id="WP_102652054.1">
    <property type="nucleotide sequence ID" value="NZ_PNRF01000009.1"/>
</dbReference>
<dbReference type="SUPFAM" id="SSF53448">
    <property type="entry name" value="Nucleotide-diphospho-sugar transferases"/>
    <property type="match status" value="1"/>
</dbReference>
<comment type="caution">
    <text evidence="1">The sequence shown here is derived from an EMBL/GenBank/DDBJ whole genome shotgun (WGS) entry which is preliminary data.</text>
</comment>
<dbReference type="Gene3D" id="3.90.550.10">
    <property type="entry name" value="Spore Coat Polysaccharide Biosynthesis Protein SpsA, Chain A"/>
    <property type="match status" value="1"/>
</dbReference>
<protein>
    <recommendedName>
        <fullName evidence="3">Glycosyl transferase family 2</fullName>
    </recommendedName>
</protein>
<organism evidence="1 2">
    <name type="scientific">Billgrantia endophytica</name>
    <dbReference type="NCBI Taxonomy" id="2033802"/>
    <lineage>
        <taxon>Bacteria</taxon>
        <taxon>Pseudomonadati</taxon>
        <taxon>Pseudomonadota</taxon>
        <taxon>Gammaproteobacteria</taxon>
        <taxon>Oceanospirillales</taxon>
        <taxon>Halomonadaceae</taxon>
        <taxon>Billgrantia</taxon>
    </lineage>
</organism>
<reference evidence="1 2" key="1">
    <citation type="submission" date="2018-01" db="EMBL/GenBank/DDBJ databases">
        <title>Halomonas endophytica sp. nov., isolated from storage liquid in the stems of Populus euphratica.</title>
        <authorList>
            <person name="Chen C."/>
        </authorList>
    </citation>
    <scope>NUCLEOTIDE SEQUENCE [LARGE SCALE GENOMIC DNA]</scope>
    <source>
        <strain evidence="1 2">MC28</strain>
    </source>
</reference>